<reference evidence="5 7" key="9">
    <citation type="journal article" date="2007" name="Science">
        <title>Sequence finishing and mapping of Drosophila melanogaster heterochromatin.</title>
        <authorList>
            <person name="Hoskins R.A."/>
            <person name="Carlson J.W."/>
            <person name="Kennedy C."/>
            <person name="Acevedo D."/>
            <person name="Evans-Holm M."/>
            <person name="Frise E."/>
            <person name="Wan K.H."/>
            <person name="Park S."/>
            <person name="Mendez-Lago M."/>
            <person name="Rossi F."/>
            <person name="Villasante A."/>
            <person name="Dimitri P."/>
            <person name="Karpen G.H."/>
            <person name="Celniker S.E."/>
        </authorList>
    </citation>
    <scope>NUCLEOTIDE SEQUENCE [LARGE SCALE GENOMIC DNA]</scope>
    <source>
        <strain evidence="7">Berkeley</strain>
    </source>
</reference>
<reference evidence="5" key="13">
    <citation type="journal article" date="2015" name="Genome Res.">
        <title>The Release 6 reference sequence of the Drosophila melanogaster genome.</title>
        <authorList>
            <person name="Hoskins R.A."/>
            <person name="Carlson J.W."/>
            <person name="Wan K.H."/>
            <person name="Park S."/>
            <person name="Mendez I."/>
            <person name="Galle S.E."/>
            <person name="Booth B.W."/>
            <person name="Pfeiffer B.D."/>
            <person name="George R.A."/>
            <person name="Svirskas R."/>
            <person name="Krzywinski M."/>
            <person name="Schein J."/>
            <person name="Accardo M.C."/>
            <person name="Damia E."/>
            <person name="Messina G."/>
            <person name="Mendez-Lago M."/>
            <person name="de Pablos B."/>
            <person name="Demakova O.V."/>
            <person name="Andreyeva E.N."/>
            <person name="Boldyreva L.V."/>
            <person name="Marra M."/>
            <person name="Carvalho A.B."/>
            <person name="Dimitri P."/>
            <person name="Villasante A."/>
            <person name="Zhimulev I.F."/>
            <person name="Rubin G.M."/>
            <person name="Karpen G.H."/>
            <person name="Celniker S.E."/>
        </authorList>
    </citation>
    <scope>NUCLEOTIDE SEQUENCE</scope>
</reference>
<dbReference type="eggNOG" id="KOG0548">
    <property type="taxonomic scope" value="Eukaryota"/>
</dbReference>
<dbReference type="InterPro" id="IPR043195">
    <property type="entry name" value="TTC12"/>
</dbReference>
<dbReference type="KEGG" id="dme:Dmel_CG34274"/>
<dbReference type="InterPro" id="IPR019734">
    <property type="entry name" value="TPR_rpt"/>
</dbReference>
<dbReference type="PANTHER" id="PTHR46540:SF1">
    <property type="entry name" value="TETRATRICOPEPTIDE REPEAT PROTEIN 12"/>
    <property type="match status" value="1"/>
</dbReference>
<dbReference type="SMART" id="SM00028">
    <property type="entry name" value="TPR"/>
    <property type="match status" value="2"/>
</dbReference>
<dbReference type="AGR" id="FB:FBgn0085303"/>
<dbReference type="Gene3D" id="1.25.40.10">
    <property type="entry name" value="Tetratricopeptide repeat domain"/>
    <property type="match status" value="1"/>
</dbReference>
<dbReference type="InterPro" id="IPR011990">
    <property type="entry name" value="TPR-like_helical_dom_sf"/>
</dbReference>
<evidence type="ECO:0000313" key="1">
    <source>
        <dbReference type="EMBL" id="ABN49360.1"/>
    </source>
</evidence>
<protein>
    <submittedName>
        <fullName evidence="1">IP18157p</fullName>
    </submittedName>
    <submittedName>
        <fullName evidence="2">IP18258p</fullName>
    </submittedName>
    <submittedName>
        <fullName evidence="3">IP18356p</fullName>
    </submittedName>
    <submittedName>
        <fullName evidence="4">IP18358p</fullName>
    </submittedName>
</protein>
<evidence type="ECO:0000313" key="4">
    <source>
        <dbReference type="EMBL" id="ABN49397.1"/>
    </source>
</evidence>
<dbReference type="EMBL" id="BT030238">
    <property type="protein sequence ID" value="ABN49377.1"/>
    <property type="molecule type" value="mRNA"/>
</dbReference>
<dbReference type="OrthoDB" id="2017782at2759"/>
<gene>
    <name evidence="5" type="primary">Dmel\CG34274</name>
    <name evidence="5 6" type="ORF">CG34274</name>
    <name evidence="5" type="ORF">Dmel_CG34274</name>
</gene>
<reference evidence="7" key="3">
    <citation type="journal article" date="2002" name="Genome Biol.">
        <title>Annotation of the Drosophila melanogaster euchromatic genome: a systematic review.</title>
        <authorList>
            <person name="Misra S."/>
            <person name="Crosby M.A."/>
            <person name="Mungall C.J."/>
            <person name="Matthews B.B."/>
            <person name="Campbell K.S."/>
            <person name="Hradecky P."/>
            <person name="Huang Y."/>
            <person name="Kaminker J.S."/>
            <person name="Millburn G.H."/>
            <person name="Prochnik S.E."/>
            <person name="Smith C.D."/>
            <person name="Tupy J.L."/>
            <person name="Whitfied E.J."/>
            <person name="Bayraktaroglu L."/>
            <person name="Berman B.P."/>
            <person name="Bettencourt B.R."/>
            <person name="Celniker S.E."/>
            <person name="de Grey A.D."/>
            <person name="Drysdale R.A."/>
            <person name="Harris N.L."/>
            <person name="Richter J."/>
            <person name="Russo S."/>
            <person name="Schroeder A.J."/>
            <person name="Shu S.Q."/>
            <person name="Stapleton M."/>
            <person name="Yamada C."/>
            <person name="Ashburner M."/>
            <person name="Gelbart W.M."/>
            <person name="Rubin G.M."/>
            <person name="Lewis S.E."/>
        </authorList>
    </citation>
    <scope>GENOME REANNOTATION</scope>
    <source>
        <strain evidence="7">Berkeley</strain>
    </source>
</reference>
<dbReference type="EMBL" id="BT030258">
    <property type="protein sequence ID" value="ABN49397.1"/>
    <property type="molecule type" value="mRNA"/>
</dbReference>
<dbReference type="PANTHER" id="PTHR46540">
    <property type="entry name" value="TETRATRICOPEPTIDE REPEAT PROTEIN 12"/>
    <property type="match status" value="1"/>
</dbReference>
<reference evidence="7" key="2">
    <citation type="journal article" date="2002" name="Genome Biol.">
        <title>Finishing a whole-genome shotgun: release 3 of the Drosophila melanogaster euchromatic genome sequence.</title>
        <authorList>
            <person name="Celniker S.E."/>
            <person name="Wheeler D.A."/>
            <person name="Kronmiller B."/>
            <person name="Carlson J.W."/>
            <person name="Halpern A."/>
            <person name="Patel S."/>
            <person name="Adams M."/>
            <person name="Champe M."/>
            <person name="Dugan S.P."/>
            <person name="Frise E."/>
            <person name="Hodgson A."/>
            <person name="George R.A."/>
            <person name="Hoskins R.A."/>
            <person name="Laverty T."/>
            <person name="Muzny D.M."/>
            <person name="Nelson C.R."/>
            <person name="Pacleb J.M."/>
            <person name="Park S."/>
            <person name="Pfeiffer B.D."/>
            <person name="Richards S."/>
            <person name="Sodergren E.J."/>
            <person name="Svirskas R."/>
            <person name="Tabor P.E."/>
            <person name="Wan K."/>
            <person name="Stapleton M."/>
            <person name="Sutton G.G."/>
            <person name="Venter C."/>
            <person name="Weinstock G."/>
            <person name="Scherer S.E."/>
            <person name="Myers E.W."/>
            <person name="Gibbs R.A."/>
            <person name="Rubin G.M."/>
        </authorList>
    </citation>
    <scope>NUCLEOTIDE SEQUENCE [LARGE SCALE GENOMIC DNA]</scope>
    <source>
        <strain evidence="7">Berkeley</strain>
    </source>
</reference>
<evidence type="ECO:0000313" key="3">
    <source>
        <dbReference type="EMBL" id="ABN49396.1"/>
    </source>
</evidence>
<dbReference type="OMA" id="YLRAWLY"/>
<dbReference type="PaxDb" id="7227-FBpp0111383"/>
<dbReference type="FunCoup" id="A2VEQ2">
    <property type="interactions" value="2"/>
</dbReference>
<dbReference type="VEuPathDB" id="VectorBase:FBgn0085303"/>
<dbReference type="SUPFAM" id="SSF48452">
    <property type="entry name" value="TPR-like"/>
    <property type="match status" value="1"/>
</dbReference>
<accession>A2VEQ2</accession>
<dbReference type="EMBL" id="AE014297">
    <property type="protein sequence ID" value="ABW08683.1"/>
    <property type="molecule type" value="Genomic_DNA"/>
</dbReference>
<evidence type="ECO:0000313" key="5">
    <source>
        <dbReference type="EMBL" id="ABW08683.1"/>
    </source>
</evidence>
<reference evidence="5" key="11">
    <citation type="journal article" date="2015" name="G3 (Bethesda)">
        <title>Gene Model Annotations for Drosophila melanogaster: Impact of High-Throughput Data.</title>
        <authorList>
            <consortium name="FlyBase Consortium"/>
            <person name="Matthews B.B."/>
            <person name="Dos Santos G."/>
            <person name="Crosby M.A."/>
            <person name="Emmert D.B."/>
            <person name="St Pierre S.E."/>
            <person name="Gramates L.S."/>
            <person name="Zhou P."/>
            <person name="Schroeder A.J."/>
            <person name="Falls K."/>
            <person name="Strelets V."/>
            <person name="Russo S.M."/>
            <person name="Gelbart W.M."/>
            <person name="null"/>
        </authorList>
    </citation>
    <scope>NUCLEOTIDE SEQUENCE</scope>
</reference>
<dbReference type="SMR" id="A2VEQ2"/>
<dbReference type="AlphaFoldDB" id="A2VEQ2"/>
<dbReference type="DNASU" id="5740212"/>
<reference evidence="5 7" key="6">
    <citation type="journal article" date="2005" name="PLoS Comput. Biol.">
        <title>Combined evidence annotation of transposable elements in genome sequences.</title>
        <authorList>
            <person name="Quesneville H."/>
            <person name="Bergman C.M."/>
            <person name="Andrieu O."/>
            <person name="Autard D."/>
            <person name="Nouaud D."/>
            <person name="Ashburner M."/>
            <person name="Anxolabehere D."/>
        </authorList>
    </citation>
    <scope>NUCLEOTIDE SEQUENCE [LARGE SCALE GENOMIC DNA]</scope>
    <source>
        <strain evidence="7">Berkeley</strain>
    </source>
</reference>
<reference evidence="1" key="10">
    <citation type="submission" date="2007-02" db="EMBL/GenBank/DDBJ databases">
        <authorList>
            <person name="Stapleton M."/>
            <person name="Carlson J."/>
            <person name="Frise E."/>
            <person name="Kapadia B."/>
            <person name="Park S."/>
            <person name="Wan K."/>
            <person name="Yu C."/>
            <person name="Celniker S."/>
        </authorList>
    </citation>
    <scope>NUCLEOTIDE SEQUENCE</scope>
</reference>
<dbReference type="GeneID" id="5740212"/>
<dbReference type="BioGRID-ORCS" id="5740212">
    <property type="hits" value="0 hits in 1 CRISPR screen"/>
</dbReference>
<evidence type="ECO:0000313" key="6">
    <source>
        <dbReference type="FlyBase" id="FBgn0085303"/>
    </source>
</evidence>
<dbReference type="FlyBase" id="FBgn0085303">
    <property type="gene designation" value="CG34274"/>
</dbReference>
<reference evidence="5" key="15">
    <citation type="submission" date="2024-06" db="EMBL/GenBank/DDBJ databases">
        <title>Drosophila melanogaster release 4 sequence.</title>
        <authorList>
            <consortium name="Berkeley Drosophila Genome Project"/>
            <person name="Celniker S."/>
            <person name="Carlson J."/>
            <person name="Wan K."/>
            <person name="Pfeiffer B."/>
            <person name="Frise E."/>
            <person name="George R."/>
            <person name="Hoskins R."/>
            <person name="Stapleton M."/>
            <person name="Pacleb J."/>
            <person name="Park S."/>
            <person name="Svirskas R."/>
            <person name="Smith E."/>
            <person name="Yu C."/>
            <person name="Rubin G."/>
        </authorList>
    </citation>
    <scope>NUCLEOTIDE SEQUENCE</scope>
</reference>
<reference evidence="5" key="7">
    <citation type="submission" date="2006-08" db="EMBL/GenBank/DDBJ databases">
        <authorList>
            <person name="Celniker S."/>
            <person name="Carlson J."/>
            <person name="Wan K."/>
            <person name="Frise E."/>
            <person name="Hoskins R."/>
            <person name="Park S."/>
            <person name="Svirskas R."/>
            <person name="Rubin G."/>
        </authorList>
    </citation>
    <scope>NUCLEOTIDE SEQUENCE</scope>
</reference>
<reference evidence="5 7" key="1">
    <citation type="journal article" date="2000" name="Science">
        <title>The genome sequence of Drosophila melanogaster.</title>
        <authorList>
            <person name="Adams M.D."/>
            <person name="Celniker S.E."/>
            <person name="Holt R.A."/>
            <person name="Evans C.A."/>
            <person name="Gocayne J.D."/>
            <person name="Amanatides P.G."/>
            <person name="Scherer S.E."/>
            <person name="Li P.W."/>
            <person name="Hoskins R.A."/>
            <person name="Galle R.F."/>
            <person name="George R.A."/>
            <person name="Lewis S.E."/>
            <person name="Richards S."/>
            <person name="Ashburner M."/>
            <person name="Henderson S.N."/>
            <person name="Sutton G.G."/>
            <person name="Wortman J.R."/>
            <person name="Yandell M.D."/>
            <person name="Zhang Q."/>
            <person name="Chen L.X."/>
            <person name="Brandon R.C."/>
            <person name="Rogers Y.H."/>
            <person name="Blazej R.G."/>
            <person name="Champe M."/>
            <person name="Pfeiffer B.D."/>
            <person name="Wan K.H."/>
            <person name="Doyle C."/>
            <person name="Baxter E.G."/>
            <person name="Helt G."/>
            <person name="Nelson C.R."/>
            <person name="Gabor G.L."/>
            <person name="Abril J.F."/>
            <person name="Agbayani A."/>
            <person name="An H.J."/>
            <person name="Andrews-Pfannkoch C."/>
            <person name="Baldwin D."/>
            <person name="Ballew R.M."/>
            <person name="Basu A."/>
            <person name="Baxendale J."/>
            <person name="Bayraktaroglu L."/>
            <person name="Beasley E.M."/>
            <person name="Beeson K.Y."/>
            <person name="Benos P.V."/>
            <person name="Berman B.P."/>
            <person name="Bhandari D."/>
            <person name="Bolshakov S."/>
            <person name="Borkova D."/>
            <person name="Botchan M.R."/>
            <person name="Bouck J."/>
            <person name="Brokstein P."/>
            <person name="Brottier P."/>
            <person name="Burtis K.C."/>
            <person name="Busam D.A."/>
            <person name="Butler H."/>
            <person name="Cadieu E."/>
            <person name="Center A."/>
            <person name="Chandra I."/>
            <person name="Cherry J.M."/>
            <person name="Cawley S."/>
            <person name="Dahlke C."/>
            <person name="Davenport L.B."/>
            <person name="Davies P."/>
            <person name="de Pablos B."/>
            <person name="Delcher A."/>
            <person name="Deng Z."/>
            <person name="Mays A.D."/>
            <person name="Dew I."/>
            <person name="Dietz S.M."/>
            <person name="Dodson K."/>
            <person name="Doup L.E."/>
            <person name="Downes M."/>
            <person name="Dugan-Rocha S."/>
            <person name="Dunkov B.C."/>
            <person name="Dunn P."/>
            <person name="Durbin K.J."/>
            <person name="Evangelista C.C."/>
            <person name="Ferraz C."/>
            <person name="Ferriera S."/>
            <person name="Fleischmann W."/>
            <person name="Fosler C."/>
            <person name="Gabrielian A.E."/>
            <person name="Garg N.S."/>
            <person name="Gelbart W.M."/>
            <person name="Glasser K."/>
            <person name="Glodek A."/>
            <person name="Gong F."/>
            <person name="Gorrell J.H."/>
            <person name="Gu Z."/>
            <person name="Guan P."/>
            <person name="Harris M."/>
            <person name="Harris N.L."/>
            <person name="Harvey D."/>
            <person name="Heiman T.J."/>
            <person name="Hernandez J.R."/>
            <person name="Houck J."/>
            <person name="Hostin D."/>
            <person name="Houston K.A."/>
            <person name="Howland T.J."/>
            <person name="Wei M.H."/>
            <person name="Ibegwam C."/>
            <person name="Jalali M."/>
            <person name="Kalush F."/>
            <person name="Karpen G.H."/>
            <person name="Ke Z."/>
            <person name="Kennison J.A."/>
            <person name="Ketchum K.A."/>
            <person name="Kimmel B.E."/>
            <person name="Kodira C.D."/>
            <person name="Kraft C."/>
            <person name="Kravitz S."/>
            <person name="Kulp D."/>
            <person name="Lai Z."/>
            <person name="Lasko P."/>
            <person name="Lei Y."/>
            <person name="Levitsky A.A."/>
            <person name="Li J."/>
            <person name="Li Z."/>
            <person name="Liang Y."/>
            <person name="Lin X."/>
            <person name="Liu X."/>
            <person name="Mattei B."/>
            <person name="McIntosh T.C."/>
            <person name="McLeod M.P."/>
            <person name="McPherson D."/>
            <person name="Merkulov G."/>
            <person name="Milshina N.V."/>
            <person name="Mobarry C."/>
            <person name="Morris J."/>
            <person name="Moshrefi A."/>
            <person name="Mount S.M."/>
            <person name="Moy M."/>
            <person name="Murphy B."/>
            <person name="Murphy L."/>
            <person name="Muzny D.M."/>
            <person name="Nelson D.L."/>
            <person name="Nelson D.R."/>
            <person name="Nelson K.A."/>
            <person name="Nixon K."/>
            <person name="Nusskern D.R."/>
            <person name="Pacleb J.M."/>
            <person name="Palazzolo M."/>
            <person name="Pittman G.S."/>
            <person name="Pan S."/>
            <person name="Pollard J."/>
            <person name="Puri V."/>
            <person name="Reese M.G."/>
            <person name="Reinert K."/>
            <person name="Remington K."/>
            <person name="Saunders R.D."/>
            <person name="Scheeler F."/>
            <person name="Shen H."/>
            <person name="Shue B.C."/>
            <person name="Siden-Kiamos I."/>
            <person name="Simpson M."/>
            <person name="Skupski M.P."/>
            <person name="Smith T."/>
            <person name="Spier E."/>
            <person name="Spradling A.C."/>
            <person name="Stapleton M."/>
            <person name="Strong R."/>
            <person name="Sun E."/>
            <person name="Svirskas R."/>
            <person name="Tector C."/>
            <person name="Turner R."/>
            <person name="Venter E."/>
            <person name="Wang A.H."/>
            <person name="Wang X."/>
            <person name="Wang Z.Y."/>
            <person name="Wassarman D.A."/>
            <person name="Weinstock G.M."/>
            <person name="Weissenbach J."/>
            <person name="Williams S.M."/>
            <person name="WoodageT"/>
            <person name="Worley K.C."/>
            <person name="Wu D."/>
            <person name="Yang S."/>
            <person name="Yao Q.A."/>
            <person name="Ye J."/>
            <person name="Yeh R.F."/>
            <person name="Zaveri J.S."/>
            <person name="Zhan M."/>
            <person name="Zhang G."/>
            <person name="Zhao Q."/>
            <person name="Zheng L."/>
            <person name="Zheng X.H."/>
            <person name="Zhong F.N."/>
            <person name="Zhong W."/>
            <person name="Zhou X."/>
            <person name="Zhu S."/>
            <person name="Zhu X."/>
            <person name="Smith H.O."/>
            <person name="Gibbs R.A."/>
            <person name="Myers E.W."/>
            <person name="Rubin G.M."/>
            <person name="Venter J.C."/>
        </authorList>
    </citation>
    <scope>NUCLEOTIDE SEQUENCE [LARGE SCALE GENOMIC DNA]</scope>
    <source>
        <strain evidence="7">Berkeley</strain>
    </source>
</reference>
<reference evidence="5" key="12">
    <citation type="journal article" date="2015" name="G3 (Bethesda)">
        <title>Gene Model Annotations for Drosophila melanogaster: The Rule-Benders.</title>
        <authorList>
            <consortium name="FlyBase Consortium"/>
            <person name="Crosby M.A."/>
            <person name="Gramates L.S."/>
            <person name="Dos Santos G."/>
            <person name="Matthews B.B."/>
            <person name="St Pierre S.E."/>
            <person name="Zhou P."/>
            <person name="Schroeder A.J."/>
            <person name="Falls K."/>
            <person name="Emmert D.B."/>
            <person name="Russo S.M."/>
            <person name="Gelbart W.M."/>
            <person name="null"/>
        </authorList>
    </citation>
    <scope>NUCLEOTIDE SEQUENCE</scope>
</reference>
<reference evidence="7" key="4">
    <citation type="journal article" date="2002" name="Genome Biol.">
        <title>The transposable elements of the Drosophila melanogaster euchromatin: a genomics perspective.</title>
        <authorList>
            <person name="Kaminker J.S."/>
            <person name="Bergman C.M."/>
            <person name="Kronmiller B."/>
            <person name="Carlson J."/>
            <person name="Svirskas R."/>
            <person name="Patel S."/>
            <person name="Frise E."/>
            <person name="Wheeler D.A."/>
            <person name="Lewis S.E."/>
            <person name="Rubin G.M."/>
            <person name="Ashburner M."/>
            <person name="Celniker S.E."/>
        </authorList>
    </citation>
    <scope>NUCLEOTIDE SEQUENCE [LARGE SCALE GENOMIC DNA]</scope>
    <source>
        <strain evidence="7">Berkeley</strain>
    </source>
</reference>
<evidence type="ECO:0000313" key="7">
    <source>
        <dbReference type="Proteomes" id="UP000000803"/>
    </source>
</evidence>
<dbReference type="Proteomes" id="UP000000803">
    <property type="component" value="Chromosome 3R"/>
</dbReference>
<name>A2VEQ2_DROME</name>
<dbReference type="EMBL" id="BT030257">
    <property type="protein sequence ID" value="ABN49396.1"/>
    <property type="molecule type" value="mRNA"/>
</dbReference>
<dbReference type="STRING" id="7227.FBpp0111383"/>
<reference evidence="5" key="14">
    <citation type="submission" date="2023-12" db="EMBL/GenBank/DDBJ databases">
        <authorList>
            <consortium name="FlyBase"/>
        </authorList>
    </citation>
    <scope>NUCLEOTIDE SEQUENCE</scope>
</reference>
<proteinExistence type="evidence at transcript level"/>
<dbReference type="RefSeq" id="NP_001097807.1">
    <property type="nucleotide sequence ID" value="NM_001104337.2"/>
</dbReference>
<sequence>MPLTTNTVDKKNEHEKPFGLEIPKPELFIYQHPAADESFLKEQPTKVEDVIEYLDVLENANKTDSSKKRQKSTITMDDIKCIVTRRSAVSTTTFRRGKAKRALINTNQFTFMRQIDSEPDDRVLAREQREDVAETFRRMGNYEYRKLNFSLAKDYYSKGIQYIKDSPVLYVNRALCFIKLREFKLGIIDCDYVLAKIDEHYLRAWLYRAAAYKRLNDEPNFEYSVDRARRFNRSDADFIDEFLDKMRSLL</sequence>
<dbReference type="Bgee" id="FBgn0085303">
    <property type="expression patterns" value="Expressed in early-mid elongation-stage spermatid (Drosophila) in testis and 18 other cell types or tissues"/>
</dbReference>
<organism evidence="1">
    <name type="scientific">Drosophila melanogaster</name>
    <name type="common">Fruit fly</name>
    <dbReference type="NCBI Taxonomy" id="7227"/>
    <lineage>
        <taxon>Eukaryota</taxon>
        <taxon>Metazoa</taxon>
        <taxon>Ecdysozoa</taxon>
        <taxon>Arthropoda</taxon>
        <taxon>Hexapoda</taxon>
        <taxon>Insecta</taxon>
        <taxon>Pterygota</taxon>
        <taxon>Neoptera</taxon>
        <taxon>Endopterygota</taxon>
        <taxon>Diptera</taxon>
        <taxon>Brachycera</taxon>
        <taxon>Muscomorpha</taxon>
        <taxon>Ephydroidea</taxon>
        <taxon>Drosophilidae</taxon>
        <taxon>Drosophila</taxon>
        <taxon>Sophophora</taxon>
    </lineage>
</organism>
<keyword evidence="7" id="KW-1185">Reference proteome</keyword>
<dbReference type="UCSC" id="CG34274-RA">
    <property type="organism name" value="d. melanogaster"/>
</dbReference>
<dbReference type="ExpressionAtlas" id="A2VEQ2">
    <property type="expression patterns" value="baseline and differential"/>
</dbReference>
<reference evidence="5 7" key="5">
    <citation type="journal article" date="2002" name="Genome Biol.">
        <title>Heterochromatic sequences in a Drosophila whole-genome shotgun assembly.</title>
        <authorList>
            <person name="Hoskins R.A."/>
            <person name="Smith C.D."/>
            <person name="Carlson J.W."/>
            <person name="Carvalho A.B."/>
            <person name="Halpern A."/>
            <person name="Kaminker J.S."/>
            <person name="Kennedy C."/>
            <person name="Mungall C.J."/>
            <person name="Sullivan B.A."/>
            <person name="Sutton G.G."/>
            <person name="Yasuhara J.C."/>
            <person name="Wakimoto B.T."/>
            <person name="Myers E.W."/>
            <person name="Celniker S.E."/>
            <person name="Rubin G.M."/>
            <person name="Karpen G.H."/>
        </authorList>
    </citation>
    <scope>NUCLEOTIDE SEQUENCE [LARGE SCALE GENOMIC DNA]</scope>
    <source>
        <strain evidence="7">Berkeley</strain>
    </source>
</reference>
<dbReference type="HOGENOM" id="CLU_081403_1_0_1"/>
<dbReference type="EMBL" id="BT030221">
    <property type="protein sequence ID" value="ABN49360.1"/>
    <property type="molecule type" value="mRNA"/>
</dbReference>
<reference evidence="5 7" key="8">
    <citation type="journal article" date="2007" name="Science">
        <title>The Release 5.1 annotation of Drosophila melanogaster heterochromatin.</title>
        <authorList>
            <person name="Smith C.D."/>
            <person name="Shu S."/>
            <person name="Mungall C.J."/>
            <person name="Karpen G.H."/>
        </authorList>
    </citation>
    <scope>NUCLEOTIDE SEQUENCE [LARGE SCALE GENOMIC DNA]</scope>
    <source>
        <strain evidence="7">Berkeley</strain>
    </source>
</reference>
<evidence type="ECO:0000313" key="2">
    <source>
        <dbReference type="EMBL" id="ABN49377.1"/>
    </source>
</evidence>